<keyword evidence="2 4" id="KW-0496">Mitochondrion</keyword>
<dbReference type="InterPro" id="IPR013892">
    <property type="entry name" value="Cyt_c_biogenesis_Cmc1-like"/>
</dbReference>
<organism evidence="5 6">
    <name type="scientific">Sphaceloma murrayae</name>
    <dbReference type="NCBI Taxonomy" id="2082308"/>
    <lineage>
        <taxon>Eukaryota</taxon>
        <taxon>Fungi</taxon>
        <taxon>Dikarya</taxon>
        <taxon>Ascomycota</taxon>
        <taxon>Pezizomycotina</taxon>
        <taxon>Dothideomycetes</taxon>
        <taxon>Dothideomycetidae</taxon>
        <taxon>Myriangiales</taxon>
        <taxon>Elsinoaceae</taxon>
        <taxon>Sphaceloma</taxon>
    </lineage>
</organism>
<evidence type="ECO:0000256" key="3">
    <source>
        <dbReference type="ARBA" id="ARBA00023157"/>
    </source>
</evidence>
<keyword evidence="4" id="KW-0143">Chaperone</keyword>
<dbReference type="Proteomes" id="UP000243797">
    <property type="component" value="Unassembled WGS sequence"/>
</dbReference>
<dbReference type="GO" id="GO:0005743">
    <property type="term" value="C:mitochondrial inner membrane"/>
    <property type="evidence" value="ECO:0007669"/>
    <property type="project" value="UniProtKB-SubCell"/>
</dbReference>
<comment type="caution">
    <text evidence="5">The sequence shown here is derived from an EMBL/GenBank/DDBJ whole genome shotgun (WGS) entry which is preliminary data.</text>
</comment>
<comment type="similarity">
    <text evidence="1 4">Belongs to the CMC family.</text>
</comment>
<evidence type="ECO:0000313" key="6">
    <source>
        <dbReference type="Proteomes" id="UP000243797"/>
    </source>
</evidence>
<name>A0A2K1QSU7_9PEZI</name>
<proteinExistence type="inferred from homology"/>
<dbReference type="EMBL" id="NKHZ01000047">
    <property type="protein sequence ID" value="PNS18059.1"/>
    <property type="molecule type" value="Genomic_DNA"/>
</dbReference>
<sequence>MAGVEEYHGKAVFQMSTNADTVGMFLPPRRYDLAAEQKYDLYVLRPSVLLLGSLFKSAVITPINRAVTMHPHLHTKDNKNCEDVMNALEECHARGFLWKSMGMCTEAKHAVNMCLRAERLDRTKKNREVAKERRKKIEAVWKDIDENS</sequence>
<keyword evidence="6" id="KW-1185">Reference proteome</keyword>
<comment type="subcellular location">
    <subcellularLocation>
        <location evidence="4">Mitochondrion inner membrane</location>
    </subcellularLocation>
</comment>
<keyword evidence="4" id="KW-0472">Membrane</keyword>
<dbReference type="OrthoDB" id="532630at2759"/>
<keyword evidence="4" id="KW-0999">Mitochondrion inner membrane</keyword>
<dbReference type="STRING" id="2082308.A0A2K1QSU7"/>
<protein>
    <recommendedName>
        <fullName evidence="4">COX assembly mitochondrial protein</fullName>
    </recommendedName>
</protein>
<evidence type="ECO:0000313" key="5">
    <source>
        <dbReference type="EMBL" id="PNS18059.1"/>
    </source>
</evidence>
<keyword evidence="3" id="KW-1015">Disulfide bond</keyword>
<reference evidence="5 6" key="1">
    <citation type="submission" date="2017-06" db="EMBL/GenBank/DDBJ databases">
        <title>Draft genome sequence of a variant of Elsinoe murrayae.</title>
        <authorList>
            <person name="Cheng Q."/>
        </authorList>
    </citation>
    <scope>NUCLEOTIDE SEQUENCE [LARGE SCALE GENOMIC DNA]</scope>
    <source>
        <strain evidence="5 6">CQ-2017a</strain>
    </source>
</reference>
<accession>A0A2K1QSU7</accession>
<evidence type="ECO:0000256" key="4">
    <source>
        <dbReference type="RuleBase" id="RU364104"/>
    </source>
</evidence>
<dbReference type="FunCoup" id="A0A2K1QSU7">
    <property type="interactions" value="60"/>
</dbReference>
<dbReference type="Pfam" id="PF08583">
    <property type="entry name" value="Cmc1"/>
    <property type="match status" value="1"/>
</dbReference>
<comment type="function">
    <text evidence="4">Required for mitochondrial cytochrome c oxidase (COX) assembly and respiration.</text>
</comment>
<dbReference type="PANTHER" id="PTHR22977">
    <property type="entry name" value="COX ASSEMBLY MITOCHONDRIAL PROTEIN"/>
    <property type="match status" value="1"/>
</dbReference>
<dbReference type="InParanoid" id="A0A2K1QSU7"/>
<dbReference type="PANTHER" id="PTHR22977:SF1">
    <property type="entry name" value="COX ASSEMBLY MITOCHONDRIAL PROTEIN 2 HOMOLOG"/>
    <property type="match status" value="1"/>
</dbReference>
<gene>
    <name evidence="5" type="ORF">CAC42_4018</name>
</gene>
<dbReference type="AlphaFoldDB" id="A0A2K1QSU7"/>
<evidence type="ECO:0000256" key="2">
    <source>
        <dbReference type="ARBA" id="ARBA00023128"/>
    </source>
</evidence>
<evidence type="ECO:0000256" key="1">
    <source>
        <dbReference type="ARBA" id="ARBA00007347"/>
    </source>
</evidence>